<gene>
    <name evidence="2" type="ORF">GKE01_11205</name>
</gene>
<feature type="transmembrane region" description="Helical" evidence="1">
    <location>
        <begin position="39"/>
        <end position="57"/>
    </location>
</feature>
<protein>
    <submittedName>
        <fullName evidence="2">Uncharacterized protein</fullName>
    </submittedName>
</protein>
<dbReference type="AlphaFoldDB" id="A0A6G1ZDZ4"/>
<name>A0A6G1ZDZ4_9BACT</name>
<evidence type="ECO:0000313" key="2">
    <source>
        <dbReference type="EMBL" id="MRY12035.1"/>
    </source>
</evidence>
<keyword evidence="1" id="KW-1133">Transmembrane helix</keyword>
<accession>A0A6G1ZDZ4</accession>
<feature type="transmembrane region" description="Helical" evidence="1">
    <location>
        <begin position="7"/>
        <end position="27"/>
    </location>
</feature>
<evidence type="ECO:0000256" key="1">
    <source>
        <dbReference type="SAM" id="Phobius"/>
    </source>
</evidence>
<feature type="transmembrane region" description="Helical" evidence="1">
    <location>
        <begin position="101"/>
        <end position="130"/>
    </location>
</feature>
<keyword evidence="1" id="KW-0472">Membrane</keyword>
<proteinExistence type="predicted"/>
<comment type="caution">
    <text evidence="2">The sequence shown here is derived from an EMBL/GenBank/DDBJ whole genome shotgun (WGS) entry which is preliminary data.</text>
</comment>
<organism evidence="2">
    <name type="scientific">Parabacteroides goldsteinii</name>
    <dbReference type="NCBI Taxonomy" id="328812"/>
    <lineage>
        <taxon>Bacteria</taxon>
        <taxon>Pseudomonadati</taxon>
        <taxon>Bacteroidota</taxon>
        <taxon>Bacteroidia</taxon>
        <taxon>Bacteroidales</taxon>
        <taxon>Tannerellaceae</taxon>
        <taxon>Parabacteroides</taxon>
    </lineage>
</organism>
<sequence length="135" mass="14629">MKQKFILSLFGMMVSFAVCLPVLAVVAGSPEVAVETPNYNAVFLSLSALVATIPFVVEIVKGFFPSLKGIWTQVVSWLVAVGLCMFGWWQHLGIFDGIEWYIALLYGLGSGLAANGLADIGLVQWIIGLFSEKKS</sequence>
<keyword evidence="1" id="KW-0812">Transmembrane</keyword>
<dbReference type="EMBL" id="WKLP01000015">
    <property type="protein sequence ID" value="MRY12035.1"/>
    <property type="molecule type" value="Genomic_DNA"/>
</dbReference>
<reference evidence="2" key="1">
    <citation type="journal article" date="2019" name="Nat. Med.">
        <title>A library of human gut bacterial isolates paired with longitudinal multiomics data enables mechanistic microbiome research.</title>
        <authorList>
            <person name="Poyet M."/>
            <person name="Groussin M."/>
            <person name="Gibbons S.M."/>
            <person name="Avila-Pacheco J."/>
            <person name="Jiang X."/>
            <person name="Kearney S.M."/>
            <person name="Perrotta A.R."/>
            <person name="Berdy B."/>
            <person name="Zhao S."/>
            <person name="Lieberman T.D."/>
            <person name="Swanson P.K."/>
            <person name="Smith M."/>
            <person name="Roesemann S."/>
            <person name="Alexander J.E."/>
            <person name="Rich S.A."/>
            <person name="Livny J."/>
            <person name="Vlamakis H."/>
            <person name="Clish C."/>
            <person name="Bullock K."/>
            <person name="Deik A."/>
            <person name="Scott J."/>
            <person name="Pierce K.A."/>
            <person name="Xavier R.J."/>
            <person name="Alm E.J."/>
        </authorList>
    </citation>
    <scope>NUCLEOTIDE SEQUENCE</scope>
    <source>
        <strain evidence="2">BIOML-A4</strain>
    </source>
</reference>
<feature type="transmembrane region" description="Helical" evidence="1">
    <location>
        <begin position="69"/>
        <end position="89"/>
    </location>
</feature>
<dbReference type="RefSeq" id="WP_154278013.1">
    <property type="nucleotide sequence ID" value="NZ_WKLJ01000001.1"/>
</dbReference>